<dbReference type="STRING" id="307972.A0A2G8JV86"/>
<keyword evidence="10" id="KW-1185">Reference proteome</keyword>
<dbReference type="SMART" id="SM00355">
    <property type="entry name" value="ZnF_C2H2"/>
    <property type="match status" value="10"/>
</dbReference>
<evidence type="ECO:0000256" key="4">
    <source>
        <dbReference type="ARBA" id="ARBA00022833"/>
    </source>
</evidence>
<dbReference type="Proteomes" id="UP000230750">
    <property type="component" value="Unassembled WGS sequence"/>
</dbReference>
<evidence type="ECO:0000256" key="3">
    <source>
        <dbReference type="ARBA" id="ARBA00022771"/>
    </source>
</evidence>
<evidence type="ECO:0000256" key="1">
    <source>
        <dbReference type="ARBA" id="ARBA00022723"/>
    </source>
</evidence>
<dbReference type="PANTHER" id="PTHR24388:SF46">
    <property type="entry name" value="CCCTC-BINDING FACTOR"/>
    <property type="match status" value="1"/>
</dbReference>
<keyword evidence="5" id="KW-0539">Nucleus</keyword>
<feature type="domain" description="C2H2-type" evidence="8">
    <location>
        <begin position="172"/>
        <end position="199"/>
    </location>
</feature>
<dbReference type="GO" id="GO:0005634">
    <property type="term" value="C:nucleus"/>
    <property type="evidence" value="ECO:0007669"/>
    <property type="project" value="UniProtKB-SubCell"/>
</dbReference>
<dbReference type="PANTHER" id="PTHR24388">
    <property type="entry name" value="ZINC FINGER PROTEIN"/>
    <property type="match status" value="1"/>
</dbReference>
<proteinExistence type="predicted"/>
<feature type="region of interest" description="Disordered" evidence="7">
    <location>
        <begin position="1"/>
        <end position="52"/>
    </location>
</feature>
<name>A0A2G8JV86_STIJA</name>
<dbReference type="EMBL" id="MRZV01001215">
    <property type="protein sequence ID" value="PIK39658.1"/>
    <property type="molecule type" value="Genomic_DNA"/>
</dbReference>
<evidence type="ECO:0000256" key="2">
    <source>
        <dbReference type="ARBA" id="ARBA00022737"/>
    </source>
</evidence>
<keyword evidence="4" id="KW-0862">Zinc</keyword>
<gene>
    <name evidence="9" type="ORF">BSL78_23493</name>
</gene>
<feature type="region of interest" description="Disordered" evidence="7">
    <location>
        <begin position="438"/>
        <end position="475"/>
    </location>
</feature>
<feature type="compositionally biased region" description="Acidic residues" evidence="7">
    <location>
        <begin position="82"/>
        <end position="98"/>
    </location>
</feature>
<evidence type="ECO:0000256" key="6">
    <source>
        <dbReference type="PROSITE-ProRule" id="PRU00042"/>
    </source>
</evidence>
<dbReference type="InterPro" id="IPR036236">
    <property type="entry name" value="Znf_C2H2_sf"/>
</dbReference>
<feature type="compositionally biased region" description="Basic and acidic residues" evidence="7">
    <location>
        <begin position="445"/>
        <end position="466"/>
    </location>
</feature>
<reference evidence="9 10" key="1">
    <citation type="journal article" date="2017" name="PLoS Biol.">
        <title>The sea cucumber genome provides insights into morphological evolution and visceral regeneration.</title>
        <authorList>
            <person name="Zhang X."/>
            <person name="Sun L."/>
            <person name="Yuan J."/>
            <person name="Sun Y."/>
            <person name="Gao Y."/>
            <person name="Zhang L."/>
            <person name="Li S."/>
            <person name="Dai H."/>
            <person name="Hamel J.F."/>
            <person name="Liu C."/>
            <person name="Yu Y."/>
            <person name="Liu S."/>
            <person name="Lin W."/>
            <person name="Guo K."/>
            <person name="Jin S."/>
            <person name="Xu P."/>
            <person name="Storey K.B."/>
            <person name="Huan P."/>
            <person name="Zhang T."/>
            <person name="Zhou Y."/>
            <person name="Zhang J."/>
            <person name="Lin C."/>
            <person name="Li X."/>
            <person name="Xing L."/>
            <person name="Huo D."/>
            <person name="Sun M."/>
            <person name="Wang L."/>
            <person name="Mercier A."/>
            <person name="Li F."/>
            <person name="Yang H."/>
            <person name="Xiang J."/>
        </authorList>
    </citation>
    <scope>NUCLEOTIDE SEQUENCE [LARGE SCALE GENOMIC DNA]</scope>
    <source>
        <strain evidence="9">Shaxun</strain>
        <tissue evidence="9">Muscle</tissue>
    </source>
</reference>
<dbReference type="InterPro" id="IPR050527">
    <property type="entry name" value="Snail/Krueppel_Znf"/>
</dbReference>
<evidence type="ECO:0000313" key="10">
    <source>
        <dbReference type="Proteomes" id="UP000230750"/>
    </source>
</evidence>
<dbReference type="PROSITE" id="PS50157">
    <property type="entry name" value="ZINC_FINGER_C2H2_2"/>
    <property type="match status" value="8"/>
</dbReference>
<feature type="domain" description="C2H2-type" evidence="8">
    <location>
        <begin position="484"/>
        <end position="511"/>
    </location>
</feature>
<dbReference type="AlphaFoldDB" id="A0A2G8JV86"/>
<feature type="domain" description="C2H2-type" evidence="8">
    <location>
        <begin position="144"/>
        <end position="171"/>
    </location>
</feature>
<feature type="region of interest" description="Disordered" evidence="7">
    <location>
        <begin position="405"/>
        <end position="426"/>
    </location>
</feature>
<dbReference type="PROSITE" id="PS00028">
    <property type="entry name" value="ZINC_FINGER_C2H2_1"/>
    <property type="match status" value="2"/>
</dbReference>
<dbReference type="InterPro" id="IPR013087">
    <property type="entry name" value="Znf_C2H2_type"/>
</dbReference>
<accession>A0A2G8JV86</accession>
<dbReference type="Gene3D" id="3.30.160.60">
    <property type="entry name" value="Classic Zinc Finger"/>
    <property type="match status" value="7"/>
</dbReference>
<evidence type="ECO:0000256" key="7">
    <source>
        <dbReference type="SAM" id="MobiDB-lite"/>
    </source>
</evidence>
<organism evidence="9 10">
    <name type="scientific">Stichopus japonicus</name>
    <name type="common">Sea cucumber</name>
    <dbReference type="NCBI Taxonomy" id="307972"/>
    <lineage>
        <taxon>Eukaryota</taxon>
        <taxon>Metazoa</taxon>
        <taxon>Echinodermata</taxon>
        <taxon>Eleutherozoa</taxon>
        <taxon>Echinozoa</taxon>
        <taxon>Holothuroidea</taxon>
        <taxon>Aspidochirotacea</taxon>
        <taxon>Aspidochirotida</taxon>
        <taxon>Stichopodidae</taxon>
        <taxon>Apostichopus</taxon>
    </lineage>
</organism>
<evidence type="ECO:0000259" key="8">
    <source>
        <dbReference type="PROSITE" id="PS50157"/>
    </source>
</evidence>
<feature type="domain" description="C2H2-type" evidence="8">
    <location>
        <begin position="257"/>
        <end position="284"/>
    </location>
</feature>
<evidence type="ECO:0000313" key="9">
    <source>
        <dbReference type="EMBL" id="PIK39658.1"/>
    </source>
</evidence>
<feature type="domain" description="C2H2-type" evidence="8">
    <location>
        <begin position="309"/>
        <end position="336"/>
    </location>
</feature>
<evidence type="ECO:0000256" key="5">
    <source>
        <dbReference type="ARBA" id="ARBA00023242"/>
    </source>
</evidence>
<keyword evidence="3 6" id="KW-0863">Zinc-finger</keyword>
<keyword evidence="1" id="KW-0479">Metal-binding</keyword>
<feature type="domain" description="C2H2-type" evidence="8">
    <location>
        <begin position="337"/>
        <end position="364"/>
    </location>
</feature>
<dbReference type="GO" id="GO:0000978">
    <property type="term" value="F:RNA polymerase II cis-regulatory region sequence-specific DNA binding"/>
    <property type="evidence" value="ECO:0007669"/>
    <property type="project" value="TreeGrafter"/>
</dbReference>
<feature type="compositionally biased region" description="Acidic residues" evidence="7">
    <location>
        <begin position="412"/>
        <end position="426"/>
    </location>
</feature>
<dbReference type="Pfam" id="PF00096">
    <property type="entry name" value="zf-C2H2"/>
    <property type="match status" value="2"/>
</dbReference>
<feature type="domain" description="C2H2-type" evidence="8">
    <location>
        <begin position="229"/>
        <end position="256"/>
    </location>
</feature>
<dbReference type="GO" id="GO:0008270">
    <property type="term" value="F:zinc ion binding"/>
    <property type="evidence" value="ECO:0007669"/>
    <property type="project" value="UniProtKB-KW"/>
</dbReference>
<keyword evidence="2" id="KW-0677">Repeat</keyword>
<dbReference type="FunFam" id="3.30.160.60:FF:000448">
    <property type="entry name" value="RE1-silencing transcription factor A"/>
    <property type="match status" value="1"/>
</dbReference>
<protein>
    <submittedName>
        <fullName evidence="9">Putative endothelial zinc finger protein induced by tumor necrosis factor alpha</fullName>
    </submittedName>
</protein>
<dbReference type="SUPFAM" id="SSF57667">
    <property type="entry name" value="beta-beta-alpha zinc fingers"/>
    <property type="match status" value="5"/>
</dbReference>
<comment type="caution">
    <text evidence="9">The sequence shown here is derived from an EMBL/GenBank/DDBJ whole genome shotgun (WGS) entry which is preliminary data.</text>
</comment>
<dbReference type="OrthoDB" id="10043029at2759"/>
<sequence>MPQEKKGRGKGGKAGNILKIKPPHRKGFSPNPASEAPNIHAESSPGKAKDGMDHLDGIAVYDVALTLEDPTLEVTEGVQIGVEDDNNNDKDDAEEEGEHDNNEPSTFHKNPIDDMYECDVCTFTSPYYSGIMSHALIHDGDSPYVCRVCGFTTVRRGLMVIHMRMHKGFKPHKCHLCDYSTLQEMHLKCHLRTHSQERPFKCQGCSYRCSSKEILKVHVMKYAHHTRIFKCEVCDYTTMRKHNLIQHTTIHTGAKPFKCDLCPYSSSQKGHLNVHIRTHTREKPFKCNYCPQAFSIKRHVSLHEEIKKYTCNLCHYTTTVEEDYVTHRQIHSQNKNYRCPKCSYESPFKHVFVEHLRTHKNSKKCSRFSVSLAEKPSKKRRTEHPTLKIEFDEFQKHNTVILDNFGSNKEEELSEGEIDLDEDSDSEVAPFRMDPGWRVCDGDAQDEKPATPKKEKQRQLKEEKPKSPKQKSIAVNKDHISKEYVCKYCDRKLIGQETWRRHTSRHFMEWPKME</sequence>
<feature type="region of interest" description="Disordered" evidence="7">
    <location>
        <begin position="74"/>
        <end position="110"/>
    </location>
</feature>
<feature type="domain" description="C2H2-type" evidence="8">
    <location>
        <begin position="116"/>
        <end position="143"/>
    </location>
</feature>
<dbReference type="GO" id="GO:0000981">
    <property type="term" value="F:DNA-binding transcription factor activity, RNA polymerase II-specific"/>
    <property type="evidence" value="ECO:0007669"/>
    <property type="project" value="TreeGrafter"/>
</dbReference>